<reference evidence="4 5" key="1">
    <citation type="submission" date="2023-08" db="EMBL/GenBank/DDBJ databases">
        <title>Microbacterium sp. nov., isolated from a waste landfill.</title>
        <authorList>
            <person name="Wen W."/>
        </authorList>
    </citation>
    <scope>NUCLEOTIDE SEQUENCE [LARGE SCALE GENOMIC DNA]</scope>
    <source>
        <strain evidence="4 5">ASV81</strain>
    </source>
</reference>
<keyword evidence="1" id="KW-0812">Transmembrane</keyword>
<feature type="transmembrane region" description="Helical" evidence="1">
    <location>
        <begin position="660"/>
        <end position="681"/>
    </location>
</feature>
<evidence type="ECO:0000256" key="1">
    <source>
        <dbReference type="SAM" id="Phobius"/>
    </source>
</evidence>
<dbReference type="InterPro" id="IPR002656">
    <property type="entry name" value="Acyl_transf_3_dom"/>
</dbReference>
<dbReference type="InterPro" id="IPR036736">
    <property type="entry name" value="ACP-like_sf"/>
</dbReference>
<sequence length="864" mass="92208">MRSPTLSPAVDLLRGAPDAVALWTDAGALTYADLVHRVAERGALLGTTRRLVMIACRNTTETIVTYLAALAGAHPVLLAPGGDGDADRRTRAALVSTYDPDIVAAEAALDVRRDGSAHLLHEDLALLASTSGSTGSPKLVRLSAENLRSNAAAISEYLGLDERDRGITALPLHYCYGLSVINSHLHAGASVALTERSYLDDRFWAEAARARITGLAGVPYSFALLEAAGGTERLPGSLRYVTQAGGRLPAEKVAALARAGERQGFSFYVMYGQTEATARMAYLPPEDAIRAAGAIGRAIPGGAFRIDPRDGAVGAGTGELVYTGPNVMLGYAESAGDLALGRTIDELRTGDLARWREDGYVEIVGRLNRFVKIFGLRIDLDAVQQHLESLGIPARTAAVDERLLVFVRRVRDVGAARDAVARRIGIPARDVIAHRVDDFPLTSSGKSDTAALVALHHVATAAPTPRSASAAGTMAAEIRDVLALCTSRPDATAHDSFATLGGDSLGYVEAAVRLEDHLGTLPRDWPSLTAAELAAIVNAPAVTAAEPARRRGLRLRDLETPVLLRALAIVLIVGTHAHLFRVQGGAHLLLIVAGYNVARFALSPAPGSRPRRLLAAIGQVAVPAMLWIAALVLFTGRYAPTTALLLNNAMPYSEQFTSQWQFWFLEAVVWSMIGLAAVFSIPAFDRLERRAPWAVALTTLVATAGLRYALIGVTAHDNDRYALPIVLWCIVLGWVVARAENTRRRLVASAATVLLVAGFFGEPLRETIVIAGALTLIWIPAIRIPAALRPVIAAIASASFFVYLTHWVVYPPFSQTSPLFGTVLSFAVGIAASYAHRRVTRAAPRLLARARARRPRPGRSVAPD</sequence>
<proteinExistence type="predicted"/>
<dbReference type="PANTHER" id="PTHR43767">
    <property type="entry name" value="LONG-CHAIN-FATTY-ACID--COA LIGASE"/>
    <property type="match status" value="1"/>
</dbReference>
<evidence type="ECO:0000313" key="4">
    <source>
        <dbReference type="EMBL" id="MDQ4212494.1"/>
    </source>
</evidence>
<dbReference type="Gene3D" id="1.10.1200.10">
    <property type="entry name" value="ACP-like"/>
    <property type="match status" value="1"/>
</dbReference>
<feature type="transmembrane region" description="Helical" evidence="1">
    <location>
        <begin position="693"/>
        <end position="715"/>
    </location>
</feature>
<evidence type="ECO:0000259" key="3">
    <source>
        <dbReference type="Pfam" id="PF01757"/>
    </source>
</evidence>
<evidence type="ECO:0000259" key="2">
    <source>
        <dbReference type="Pfam" id="PF00501"/>
    </source>
</evidence>
<feature type="transmembrane region" description="Helical" evidence="1">
    <location>
        <begin position="816"/>
        <end position="835"/>
    </location>
</feature>
<gene>
    <name evidence="4" type="ORF">RBR11_01020</name>
</gene>
<protein>
    <submittedName>
        <fullName evidence="4">AMP-binding protein</fullName>
    </submittedName>
</protein>
<name>A0ABU0XCR4_9MICO</name>
<dbReference type="Pfam" id="PF01757">
    <property type="entry name" value="Acyl_transf_3"/>
    <property type="match status" value="1"/>
</dbReference>
<feature type="transmembrane region" description="Helical" evidence="1">
    <location>
        <begin position="721"/>
        <end position="739"/>
    </location>
</feature>
<evidence type="ECO:0000313" key="5">
    <source>
        <dbReference type="Proteomes" id="UP001230289"/>
    </source>
</evidence>
<dbReference type="Proteomes" id="UP001230289">
    <property type="component" value="Unassembled WGS sequence"/>
</dbReference>
<dbReference type="EMBL" id="JAVFCB010000001">
    <property type="protein sequence ID" value="MDQ4212494.1"/>
    <property type="molecule type" value="Genomic_DNA"/>
</dbReference>
<feature type="domain" description="AMP-dependent synthetase/ligase" evidence="2">
    <location>
        <begin position="118"/>
        <end position="331"/>
    </location>
</feature>
<dbReference type="SUPFAM" id="SSF47336">
    <property type="entry name" value="ACP-like"/>
    <property type="match status" value="1"/>
</dbReference>
<dbReference type="PANTHER" id="PTHR43767:SF10">
    <property type="entry name" value="SURFACTIN SYNTHASE SUBUNIT 1"/>
    <property type="match status" value="1"/>
</dbReference>
<feature type="transmembrane region" description="Helical" evidence="1">
    <location>
        <begin position="614"/>
        <end position="640"/>
    </location>
</feature>
<dbReference type="InterPro" id="IPR042099">
    <property type="entry name" value="ANL_N_sf"/>
</dbReference>
<comment type="caution">
    <text evidence="4">The sequence shown here is derived from an EMBL/GenBank/DDBJ whole genome shotgun (WGS) entry which is preliminary data.</text>
</comment>
<feature type="domain" description="Acyltransferase 3" evidence="3">
    <location>
        <begin position="563"/>
        <end position="833"/>
    </location>
</feature>
<keyword evidence="5" id="KW-1185">Reference proteome</keyword>
<feature type="transmembrane region" description="Helical" evidence="1">
    <location>
        <begin position="791"/>
        <end position="810"/>
    </location>
</feature>
<organism evidence="4 5">
    <name type="scientific">Microbacterium capsulatum</name>
    <dbReference type="NCBI Taxonomy" id="3041921"/>
    <lineage>
        <taxon>Bacteria</taxon>
        <taxon>Bacillati</taxon>
        <taxon>Actinomycetota</taxon>
        <taxon>Actinomycetes</taxon>
        <taxon>Micrococcales</taxon>
        <taxon>Microbacteriaceae</taxon>
        <taxon>Microbacterium</taxon>
    </lineage>
</organism>
<keyword evidence="1" id="KW-1133">Transmembrane helix</keyword>
<feature type="transmembrane region" description="Helical" evidence="1">
    <location>
        <begin position="585"/>
        <end position="602"/>
    </location>
</feature>
<dbReference type="Gene3D" id="3.40.50.12780">
    <property type="entry name" value="N-terminal domain of ligase-like"/>
    <property type="match status" value="1"/>
</dbReference>
<dbReference type="Pfam" id="PF00501">
    <property type="entry name" value="AMP-binding"/>
    <property type="match status" value="1"/>
</dbReference>
<dbReference type="InterPro" id="IPR000873">
    <property type="entry name" value="AMP-dep_synth/lig_dom"/>
</dbReference>
<dbReference type="InterPro" id="IPR050237">
    <property type="entry name" value="ATP-dep_AMP-bd_enzyme"/>
</dbReference>
<dbReference type="RefSeq" id="WP_308487431.1">
    <property type="nucleotide sequence ID" value="NZ_JAVFCB010000001.1"/>
</dbReference>
<keyword evidence="1" id="KW-0472">Membrane</keyword>
<dbReference type="SUPFAM" id="SSF56801">
    <property type="entry name" value="Acetyl-CoA synthetase-like"/>
    <property type="match status" value="1"/>
</dbReference>
<accession>A0ABU0XCR4</accession>